<keyword evidence="1" id="KW-0805">Transcription regulation</keyword>
<protein>
    <submittedName>
        <fullName evidence="6">ArsR/SmtB family transcription factor</fullName>
    </submittedName>
</protein>
<proteinExistence type="predicted"/>
<feature type="compositionally biased region" description="Low complexity" evidence="4">
    <location>
        <begin position="1"/>
        <end position="25"/>
    </location>
</feature>
<dbReference type="SUPFAM" id="SSF46785">
    <property type="entry name" value="Winged helix' DNA-binding domain"/>
    <property type="match status" value="1"/>
</dbReference>
<reference evidence="7" key="1">
    <citation type="journal article" date="2019" name="Int. J. Syst. Evol. Microbiol.">
        <title>The Global Catalogue of Microorganisms (GCM) 10K type strain sequencing project: providing services to taxonomists for standard genome sequencing and annotation.</title>
        <authorList>
            <consortium name="The Broad Institute Genomics Platform"/>
            <consortium name="The Broad Institute Genome Sequencing Center for Infectious Disease"/>
            <person name="Wu L."/>
            <person name="Ma J."/>
        </authorList>
    </citation>
    <scope>NUCLEOTIDE SEQUENCE [LARGE SCALE GENOMIC DNA]</scope>
    <source>
        <strain evidence="7">KCTC 52168</strain>
    </source>
</reference>
<dbReference type="PRINTS" id="PR00778">
    <property type="entry name" value="HTHARSR"/>
</dbReference>
<dbReference type="EMBL" id="JBHRTI010000003">
    <property type="protein sequence ID" value="MFC3146675.1"/>
    <property type="molecule type" value="Genomic_DNA"/>
</dbReference>
<feature type="compositionally biased region" description="Basic residues" evidence="4">
    <location>
        <begin position="26"/>
        <end position="37"/>
    </location>
</feature>
<dbReference type="InterPro" id="IPR036390">
    <property type="entry name" value="WH_DNA-bd_sf"/>
</dbReference>
<accession>A0ABV7H350</accession>
<dbReference type="SMART" id="SM00418">
    <property type="entry name" value="HTH_ARSR"/>
    <property type="match status" value="1"/>
</dbReference>
<dbReference type="InterPro" id="IPR011991">
    <property type="entry name" value="ArsR-like_HTH"/>
</dbReference>
<organism evidence="6 7">
    <name type="scientific">Piscinibacterium candidicorallinum</name>
    <dbReference type="NCBI Taxonomy" id="1793872"/>
    <lineage>
        <taxon>Bacteria</taxon>
        <taxon>Pseudomonadati</taxon>
        <taxon>Pseudomonadota</taxon>
        <taxon>Betaproteobacteria</taxon>
        <taxon>Burkholderiales</taxon>
        <taxon>Piscinibacterium</taxon>
    </lineage>
</organism>
<evidence type="ECO:0000256" key="3">
    <source>
        <dbReference type="ARBA" id="ARBA00023163"/>
    </source>
</evidence>
<keyword evidence="3" id="KW-0804">Transcription</keyword>
<evidence type="ECO:0000313" key="7">
    <source>
        <dbReference type="Proteomes" id="UP001595556"/>
    </source>
</evidence>
<evidence type="ECO:0000256" key="1">
    <source>
        <dbReference type="ARBA" id="ARBA00023015"/>
    </source>
</evidence>
<dbReference type="PANTHER" id="PTHR43132:SF9">
    <property type="entry name" value="ARSR FAMILY TRANSCRIPTIONAL REGULATORY PROTEIN"/>
    <property type="match status" value="1"/>
</dbReference>
<dbReference type="InterPro" id="IPR036388">
    <property type="entry name" value="WH-like_DNA-bd_sf"/>
</dbReference>
<dbReference type="NCBIfam" id="NF033788">
    <property type="entry name" value="HTH_metalloreg"/>
    <property type="match status" value="1"/>
</dbReference>
<feature type="domain" description="HTH arsR-type" evidence="5">
    <location>
        <begin position="58"/>
        <end position="151"/>
    </location>
</feature>
<sequence length="174" mass="18249">MASAASPAQAGAATGAPHSRAAVAKRSARRASPRHAAARTPAAPPASVPPGAGADPELDRLYALVSQYFGLFAEPMRLKIMHAVCDRELSVNEVLAEVGGTQANVSRHLSQMHRAGVLGRRKEGNSVYYRIADENAVLLCRTVCVQLAARMDEARAADGALSDATVERFMTGAA</sequence>
<keyword evidence="2" id="KW-0238">DNA-binding</keyword>
<dbReference type="PROSITE" id="PS50987">
    <property type="entry name" value="HTH_ARSR_2"/>
    <property type="match status" value="1"/>
</dbReference>
<keyword evidence="7" id="KW-1185">Reference proteome</keyword>
<dbReference type="Pfam" id="PF01022">
    <property type="entry name" value="HTH_5"/>
    <property type="match status" value="1"/>
</dbReference>
<evidence type="ECO:0000256" key="4">
    <source>
        <dbReference type="SAM" id="MobiDB-lite"/>
    </source>
</evidence>
<dbReference type="PANTHER" id="PTHR43132">
    <property type="entry name" value="ARSENICAL RESISTANCE OPERON REPRESSOR ARSR-RELATED"/>
    <property type="match status" value="1"/>
</dbReference>
<name>A0ABV7H350_9BURK</name>
<feature type="region of interest" description="Disordered" evidence="4">
    <location>
        <begin position="1"/>
        <end position="52"/>
    </location>
</feature>
<dbReference type="Proteomes" id="UP001595556">
    <property type="component" value="Unassembled WGS sequence"/>
</dbReference>
<dbReference type="Gene3D" id="1.10.10.10">
    <property type="entry name" value="Winged helix-like DNA-binding domain superfamily/Winged helix DNA-binding domain"/>
    <property type="match status" value="1"/>
</dbReference>
<evidence type="ECO:0000313" key="6">
    <source>
        <dbReference type="EMBL" id="MFC3146675.1"/>
    </source>
</evidence>
<comment type="caution">
    <text evidence="6">The sequence shown here is derived from an EMBL/GenBank/DDBJ whole genome shotgun (WGS) entry which is preliminary data.</text>
</comment>
<dbReference type="CDD" id="cd00090">
    <property type="entry name" value="HTH_ARSR"/>
    <property type="match status" value="1"/>
</dbReference>
<dbReference type="RefSeq" id="WP_377301079.1">
    <property type="nucleotide sequence ID" value="NZ_CP180191.1"/>
</dbReference>
<gene>
    <name evidence="6" type="ORF">ACFOEN_03355</name>
</gene>
<dbReference type="InterPro" id="IPR001845">
    <property type="entry name" value="HTH_ArsR_DNA-bd_dom"/>
</dbReference>
<dbReference type="InterPro" id="IPR051011">
    <property type="entry name" value="Metal_resp_trans_reg"/>
</dbReference>
<evidence type="ECO:0000259" key="5">
    <source>
        <dbReference type="PROSITE" id="PS50987"/>
    </source>
</evidence>
<evidence type="ECO:0000256" key="2">
    <source>
        <dbReference type="ARBA" id="ARBA00023125"/>
    </source>
</evidence>